<evidence type="ECO:0000259" key="4">
    <source>
        <dbReference type="PROSITE" id="PS01124"/>
    </source>
</evidence>
<evidence type="ECO:0000313" key="6">
    <source>
        <dbReference type="Proteomes" id="UP000198670"/>
    </source>
</evidence>
<dbReference type="InterPro" id="IPR046532">
    <property type="entry name" value="DUF6597"/>
</dbReference>
<dbReference type="PROSITE" id="PS01124">
    <property type="entry name" value="HTH_ARAC_FAMILY_2"/>
    <property type="match status" value="1"/>
</dbReference>
<evidence type="ECO:0000313" key="5">
    <source>
        <dbReference type="EMBL" id="SFJ72742.1"/>
    </source>
</evidence>
<dbReference type="SMART" id="SM00342">
    <property type="entry name" value="HTH_ARAC"/>
    <property type="match status" value="1"/>
</dbReference>
<dbReference type="GO" id="GO:0043565">
    <property type="term" value="F:sequence-specific DNA binding"/>
    <property type="evidence" value="ECO:0007669"/>
    <property type="project" value="InterPro"/>
</dbReference>
<keyword evidence="3" id="KW-0804">Transcription</keyword>
<accession>A0A1I3TQ83</accession>
<protein>
    <submittedName>
        <fullName evidence="5">Helix-turn-helix domain-containing protein</fullName>
    </submittedName>
</protein>
<dbReference type="RefSeq" id="WP_090631074.1">
    <property type="nucleotide sequence ID" value="NZ_FOQO01000013.1"/>
</dbReference>
<dbReference type="GO" id="GO:0003700">
    <property type="term" value="F:DNA-binding transcription factor activity"/>
    <property type="evidence" value="ECO:0007669"/>
    <property type="project" value="InterPro"/>
</dbReference>
<gene>
    <name evidence="5" type="ORF">SAMN05444682_11329</name>
</gene>
<dbReference type="OrthoDB" id="323290at2"/>
<name>A0A1I3TQ83_9SPHI</name>
<keyword evidence="6" id="KW-1185">Reference proteome</keyword>
<reference evidence="5 6" key="1">
    <citation type="submission" date="2016-10" db="EMBL/GenBank/DDBJ databases">
        <authorList>
            <person name="de Groot N.N."/>
        </authorList>
    </citation>
    <scope>NUCLEOTIDE SEQUENCE [LARGE SCALE GENOMIC DNA]</scope>
    <source>
        <strain evidence="5 6">RK1</strain>
    </source>
</reference>
<dbReference type="PANTHER" id="PTHR46796:SF13">
    <property type="entry name" value="HTH-TYPE TRANSCRIPTIONAL ACTIVATOR RHAS"/>
    <property type="match status" value="1"/>
</dbReference>
<evidence type="ECO:0000256" key="1">
    <source>
        <dbReference type="ARBA" id="ARBA00023015"/>
    </source>
</evidence>
<sequence>MFCKELAITPPLRHLVHCLLYIQQESPKAANLFYFHPPTPQSGICFHFEHSISVYKPSKQTFINQPQTVVVGAQVSPVLIRSQAEYRAVRVGLLPGALYRLTGIPQDQLLDQSVDAEIIFGNELKTLNAMLRQTVLPETALQLIEQFLLNQLPKCRSIHPLDDAMYRLWSQPDALKMDQVALKSGLCVRQFERISHQRIGMHPKLYYKIIRFSKAYHMLEKGEYNSWTDLAYKNNYYDRQHLKKDFRYFTGKNLMDIQQEIRNNSMTIQSKLRYE</sequence>
<organism evidence="5 6">
    <name type="scientific">Parapedobacter indicus</name>
    <dbReference type="NCBI Taxonomy" id="1477437"/>
    <lineage>
        <taxon>Bacteria</taxon>
        <taxon>Pseudomonadati</taxon>
        <taxon>Bacteroidota</taxon>
        <taxon>Sphingobacteriia</taxon>
        <taxon>Sphingobacteriales</taxon>
        <taxon>Sphingobacteriaceae</taxon>
        <taxon>Parapedobacter</taxon>
    </lineage>
</organism>
<dbReference type="Gene3D" id="1.10.10.60">
    <property type="entry name" value="Homeodomain-like"/>
    <property type="match status" value="1"/>
</dbReference>
<evidence type="ECO:0000256" key="2">
    <source>
        <dbReference type="ARBA" id="ARBA00023125"/>
    </source>
</evidence>
<proteinExistence type="predicted"/>
<dbReference type="InterPro" id="IPR018060">
    <property type="entry name" value="HTH_AraC"/>
</dbReference>
<dbReference type="Pfam" id="PF20240">
    <property type="entry name" value="DUF6597"/>
    <property type="match status" value="1"/>
</dbReference>
<keyword evidence="2" id="KW-0238">DNA-binding</keyword>
<dbReference type="STRING" id="1477437.SAMN05444682_11329"/>
<dbReference type="AlphaFoldDB" id="A0A1I3TQ83"/>
<dbReference type="EMBL" id="FOQO01000013">
    <property type="protein sequence ID" value="SFJ72742.1"/>
    <property type="molecule type" value="Genomic_DNA"/>
</dbReference>
<dbReference type="Proteomes" id="UP000198670">
    <property type="component" value="Unassembled WGS sequence"/>
</dbReference>
<dbReference type="PANTHER" id="PTHR46796">
    <property type="entry name" value="HTH-TYPE TRANSCRIPTIONAL ACTIVATOR RHAS-RELATED"/>
    <property type="match status" value="1"/>
</dbReference>
<evidence type="ECO:0000256" key="3">
    <source>
        <dbReference type="ARBA" id="ARBA00023163"/>
    </source>
</evidence>
<keyword evidence="1" id="KW-0805">Transcription regulation</keyword>
<feature type="domain" description="HTH araC/xylS-type" evidence="4">
    <location>
        <begin position="159"/>
        <end position="260"/>
    </location>
</feature>
<dbReference type="InterPro" id="IPR050204">
    <property type="entry name" value="AraC_XylS_family_regulators"/>
</dbReference>